<dbReference type="InterPro" id="IPR036736">
    <property type="entry name" value="ACP-like_sf"/>
</dbReference>
<dbReference type="OrthoDB" id="9803943at2"/>
<dbReference type="AlphaFoldDB" id="A0A5S3R6Q0"/>
<dbReference type="InterPro" id="IPR009081">
    <property type="entry name" value="PP-bd_ACP"/>
</dbReference>
<reference evidence="2 3" key="1">
    <citation type="submission" date="2019-05" db="EMBL/GenBank/DDBJ databases">
        <title>Genomic analysis of Lentibacillus sp. NKC220-2.</title>
        <authorList>
            <person name="Oh Y.J."/>
        </authorList>
    </citation>
    <scope>NUCLEOTIDE SEQUENCE [LARGE SCALE GENOMIC DNA]</scope>
    <source>
        <strain evidence="2 3">NKC220-2</strain>
    </source>
</reference>
<dbReference type="RefSeq" id="WP_138600619.1">
    <property type="nucleotide sequence ID" value="NZ_VCIA01000001.1"/>
</dbReference>
<feature type="domain" description="Carrier" evidence="1">
    <location>
        <begin position="6"/>
        <end position="89"/>
    </location>
</feature>
<sequence>MQNMEEIKQIIKENILIERLEIEDLSPEEIEDQEPLFGDGIGLDSVEALDVVAGLEEEFDVKLQGMSEEETREHFYSVETLASFVVSQHAVSM</sequence>
<proteinExistence type="predicted"/>
<evidence type="ECO:0000313" key="2">
    <source>
        <dbReference type="EMBL" id="TMN20883.1"/>
    </source>
</evidence>
<evidence type="ECO:0000313" key="3">
    <source>
        <dbReference type="Proteomes" id="UP000306980"/>
    </source>
</evidence>
<organism evidence="2 3">
    <name type="scientific">Lentibacillus cibarius</name>
    <dbReference type="NCBI Taxonomy" id="2583219"/>
    <lineage>
        <taxon>Bacteria</taxon>
        <taxon>Bacillati</taxon>
        <taxon>Bacillota</taxon>
        <taxon>Bacilli</taxon>
        <taxon>Bacillales</taxon>
        <taxon>Bacillaceae</taxon>
        <taxon>Lentibacillus</taxon>
    </lineage>
</organism>
<gene>
    <name evidence="2" type="ORF">FFL34_01215</name>
</gene>
<accession>A0A5S3R6Q0</accession>
<dbReference type="Gene3D" id="1.10.1200.10">
    <property type="entry name" value="ACP-like"/>
    <property type="match status" value="1"/>
</dbReference>
<comment type="caution">
    <text evidence="2">The sequence shown here is derived from an EMBL/GenBank/DDBJ whole genome shotgun (WGS) entry which is preliminary data.</text>
</comment>
<evidence type="ECO:0000259" key="1">
    <source>
        <dbReference type="PROSITE" id="PS50075"/>
    </source>
</evidence>
<dbReference type="Proteomes" id="UP000306980">
    <property type="component" value="Unassembled WGS sequence"/>
</dbReference>
<dbReference type="SUPFAM" id="SSF47336">
    <property type="entry name" value="ACP-like"/>
    <property type="match status" value="1"/>
</dbReference>
<dbReference type="Pfam" id="PF00550">
    <property type="entry name" value="PP-binding"/>
    <property type="match status" value="1"/>
</dbReference>
<protein>
    <submittedName>
        <fullName evidence="2">Acyl carrier protein</fullName>
    </submittedName>
</protein>
<name>A0A5S3R6Q0_9BACI</name>
<dbReference type="PROSITE" id="PS50075">
    <property type="entry name" value="CARRIER"/>
    <property type="match status" value="1"/>
</dbReference>
<dbReference type="EMBL" id="VCIA01000001">
    <property type="protein sequence ID" value="TMN20883.1"/>
    <property type="molecule type" value="Genomic_DNA"/>
</dbReference>